<feature type="compositionally biased region" description="Pro residues" evidence="1">
    <location>
        <begin position="50"/>
        <end position="61"/>
    </location>
</feature>
<evidence type="ECO:0000313" key="2">
    <source>
        <dbReference type="EMBL" id="MEN3235565.1"/>
    </source>
</evidence>
<feature type="region of interest" description="Disordered" evidence="1">
    <location>
        <begin position="1"/>
        <end position="21"/>
    </location>
</feature>
<evidence type="ECO:0000313" key="3">
    <source>
        <dbReference type="Proteomes" id="UP001407347"/>
    </source>
</evidence>
<feature type="compositionally biased region" description="Low complexity" evidence="1">
    <location>
        <begin position="62"/>
        <end position="77"/>
    </location>
</feature>
<name>A0ABU9ZXC5_9HYPH</name>
<gene>
    <name evidence="2" type="ORF">PUR29_18460</name>
</gene>
<protein>
    <submittedName>
        <fullName evidence="2">Uncharacterized protein</fullName>
    </submittedName>
</protein>
<sequence length="77" mass="7879">MSVAVPDSPRSATWTPSRSKAWAKSLTKVSAAGFGARPPVVSVAPAWAPRMPPMRPPPPSPEAGAPPLVAALAGARR</sequence>
<dbReference type="EMBL" id="JAQYXP010000002">
    <property type="protein sequence ID" value="MEN3235565.1"/>
    <property type="molecule type" value="Genomic_DNA"/>
</dbReference>
<dbReference type="RefSeq" id="WP_346013121.1">
    <property type="nucleotide sequence ID" value="NZ_JAQYXP010000002.1"/>
</dbReference>
<organism evidence="2 3">
    <name type="scientific">Methylobacterium ajmalii</name>
    <dbReference type="NCBI Taxonomy" id="2738439"/>
    <lineage>
        <taxon>Bacteria</taxon>
        <taxon>Pseudomonadati</taxon>
        <taxon>Pseudomonadota</taxon>
        <taxon>Alphaproteobacteria</taxon>
        <taxon>Hyphomicrobiales</taxon>
        <taxon>Methylobacteriaceae</taxon>
        <taxon>Methylobacterium</taxon>
    </lineage>
</organism>
<keyword evidence="3" id="KW-1185">Reference proteome</keyword>
<dbReference type="Proteomes" id="UP001407347">
    <property type="component" value="Unassembled WGS sequence"/>
</dbReference>
<accession>A0ABU9ZXC5</accession>
<comment type="caution">
    <text evidence="2">The sequence shown here is derived from an EMBL/GenBank/DDBJ whole genome shotgun (WGS) entry which is preliminary data.</text>
</comment>
<proteinExistence type="predicted"/>
<reference evidence="2 3" key="1">
    <citation type="journal article" date="2023" name="PLoS ONE">
        <title>Complete genome assembly of Hawai'i environmental nontuberculous mycobacteria reveals unexpected co-isolation with methylobacteria.</title>
        <authorList>
            <person name="Hendrix J."/>
            <person name="Epperson L.E."/>
            <person name="Tong E.I."/>
            <person name="Chan Y.L."/>
            <person name="Hasan N.A."/>
            <person name="Dawrs S.N."/>
            <person name="Norton G.J."/>
            <person name="Virdi R."/>
            <person name="Crooks J.L."/>
            <person name="Chan E.D."/>
            <person name="Honda J.R."/>
            <person name="Strong M."/>
        </authorList>
    </citation>
    <scope>NUCLEOTIDE SEQUENCE [LARGE SCALE GENOMIC DNA]</scope>
    <source>
        <strain evidence="2 3">NJH_HI04-1</strain>
    </source>
</reference>
<evidence type="ECO:0000256" key="1">
    <source>
        <dbReference type="SAM" id="MobiDB-lite"/>
    </source>
</evidence>
<feature type="region of interest" description="Disordered" evidence="1">
    <location>
        <begin position="46"/>
        <end position="77"/>
    </location>
</feature>